<dbReference type="SUPFAM" id="SSF51338">
    <property type="entry name" value="Composite domain of metallo-dependent hydrolases"/>
    <property type="match status" value="1"/>
</dbReference>
<dbReference type="InterPro" id="IPR032466">
    <property type="entry name" value="Metal_Hydrolase"/>
</dbReference>
<dbReference type="SUPFAM" id="SSF51556">
    <property type="entry name" value="Metallo-dependent hydrolases"/>
    <property type="match status" value="1"/>
</dbReference>
<keyword evidence="4" id="KW-1185">Reference proteome</keyword>
<proteinExistence type="predicted"/>
<evidence type="ECO:0000313" key="3">
    <source>
        <dbReference type="EMBL" id="MFC0319972.1"/>
    </source>
</evidence>
<dbReference type="InterPro" id="IPR013108">
    <property type="entry name" value="Amidohydro_3"/>
</dbReference>
<accession>A0ABV6HMV7</accession>
<dbReference type="RefSeq" id="WP_130855412.1">
    <property type="nucleotide sequence ID" value="NZ_JBHLWO010000002.1"/>
</dbReference>
<gene>
    <name evidence="3" type="ORF">ACFFI0_16730</name>
</gene>
<evidence type="ECO:0000259" key="2">
    <source>
        <dbReference type="Pfam" id="PF07969"/>
    </source>
</evidence>
<dbReference type="Gene3D" id="3.20.20.140">
    <property type="entry name" value="Metal-dependent hydrolases"/>
    <property type="match status" value="1"/>
</dbReference>
<reference evidence="3 4" key="1">
    <citation type="submission" date="2024-09" db="EMBL/GenBank/DDBJ databases">
        <authorList>
            <person name="Sun Q."/>
            <person name="Mori K."/>
        </authorList>
    </citation>
    <scope>NUCLEOTIDE SEQUENCE [LARGE SCALE GENOMIC DNA]</scope>
    <source>
        <strain evidence="3 4">CCM 7765</strain>
    </source>
</reference>
<feature type="signal peptide" evidence="1">
    <location>
        <begin position="1"/>
        <end position="19"/>
    </location>
</feature>
<dbReference type="GO" id="GO:0016787">
    <property type="term" value="F:hydrolase activity"/>
    <property type="evidence" value="ECO:0007669"/>
    <property type="project" value="UniProtKB-KW"/>
</dbReference>
<dbReference type="InterPro" id="IPR011059">
    <property type="entry name" value="Metal-dep_hydrolase_composite"/>
</dbReference>
<comment type="caution">
    <text evidence="3">The sequence shown here is derived from an EMBL/GenBank/DDBJ whole genome shotgun (WGS) entry which is preliminary data.</text>
</comment>
<evidence type="ECO:0000313" key="4">
    <source>
        <dbReference type="Proteomes" id="UP001589774"/>
    </source>
</evidence>
<dbReference type="EC" id="3.5.-.-" evidence="3"/>
<dbReference type="Proteomes" id="UP001589774">
    <property type="component" value="Unassembled WGS sequence"/>
</dbReference>
<dbReference type="Gene3D" id="3.10.310.70">
    <property type="match status" value="1"/>
</dbReference>
<protein>
    <submittedName>
        <fullName evidence="3">Amidohydrolase</fullName>
        <ecNumber evidence="3">3.5.-.-</ecNumber>
    </submittedName>
</protein>
<dbReference type="Pfam" id="PF07969">
    <property type="entry name" value="Amidohydro_3"/>
    <property type="match status" value="1"/>
</dbReference>
<organism evidence="3 4">
    <name type="scientific">Olivibacter oleidegradans</name>
    <dbReference type="NCBI Taxonomy" id="760123"/>
    <lineage>
        <taxon>Bacteria</taxon>
        <taxon>Pseudomonadati</taxon>
        <taxon>Bacteroidota</taxon>
        <taxon>Sphingobacteriia</taxon>
        <taxon>Sphingobacteriales</taxon>
        <taxon>Sphingobacteriaceae</taxon>
        <taxon>Olivibacter</taxon>
    </lineage>
</organism>
<dbReference type="EMBL" id="JBHLWO010000002">
    <property type="protein sequence ID" value="MFC0319972.1"/>
    <property type="molecule type" value="Genomic_DNA"/>
</dbReference>
<feature type="chain" id="PRO_5046044422" evidence="1">
    <location>
        <begin position="20"/>
        <end position="601"/>
    </location>
</feature>
<evidence type="ECO:0000256" key="1">
    <source>
        <dbReference type="SAM" id="SignalP"/>
    </source>
</evidence>
<feature type="domain" description="Amidohydrolase 3" evidence="2">
    <location>
        <begin position="75"/>
        <end position="568"/>
    </location>
</feature>
<dbReference type="PANTHER" id="PTHR22642:SF21">
    <property type="entry name" value="PERIPLASMIC PROTEIN"/>
    <property type="match status" value="1"/>
</dbReference>
<name>A0ABV6HMV7_9SPHI</name>
<keyword evidence="3" id="KW-0378">Hydrolase</keyword>
<sequence>MRRLIVLATAIISIVYSRAQTTEQLIGADMIVFNAKITTGSLTKPEASALAVKRGKIYAVGTDVEILKLKDNSTKVINAGGKRLIPGINDAHIHILNDRSYNYNVRWEGVPTLKRALEMLSEQAERTPEGQWVKVIGGWSPYQFKENRLPTIEEIRKAVPNRPAIVQYAYNRAFLNEMAMKAFGVGTDRFPALPGTVFEKDKKGNYTGVVDGYTFTFISLEAMVPQPSSDEQLSSIANVINSLNRFGVTSAVDGAALIGHPHGHTQIQQLAKENRLNIRMPFIDLQYGDTNSASLVDAEINAVIKKSPISPGENLHPTMAHGHEYEGAGELLRMELHDHENFDRPAVIIDKEVMRRYIREDITKLVEKGIPFRMHISYDENITPFLDELEAINKKTPLDGLRWSIEHAETISLENAARVKKLGGGIALDTKLAMHGEAFVKTYGAEKASQTPRLRDLYDSGVPLTMTTDAFRVASFNPWIGISWMTTGKSVSGAEILAKNNRLTREEALKLFTVAPTWFEDQEREMGKIIPGHFADFVLLNKDYFTIPDDEIKTISSLLTVVDGRVVFGADEYKSLSPKLPETLPVWSPFKYYGGFYNNKD</sequence>
<dbReference type="PANTHER" id="PTHR22642">
    <property type="entry name" value="IMIDAZOLONEPROPIONASE"/>
    <property type="match status" value="1"/>
</dbReference>
<keyword evidence="1" id="KW-0732">Signal</keyword>
<dbReference type="Gene3D" id="2.30.40.10">
    <property type="entry name" value="Urease, subunit C, domain 1"/>
    <property type="match status" value="1"/>
</dbReference>